<accession>A0ABM9G262</accession>
<dbReference type="EMBL" id="CALYLO010000003">
    <property type="protein sequence ID" value="CAH8245672.1"/>
    <property type="molecule type" value="Genomic_DNA"/>
</dbReference>
<dbReference type="RefSeq" id="WP_213426297.1">
    <property type="nucleotide sequence ID" value="NZ_AP031286.1"/>
</dbReference>
<dbReference type="Proteomes" id="UP001154322">
    <property type="component" value="Unassembled WGS sequence"/>
</dbReference>
<organism evidence="1 2">
    <name type="scientific">Paenibacillus melissococcoides</name>
    <dbReference type="NCBI Taxonomy" id="2912268"/>
    <lineage>
        <taxon>Bacteria</taxon>
        <taxon>Bacillati</taxon>
        <taxon>Bacillota</taxon>
        <taxon>Bacilli</taxon>
        <taxon>Bacillales</taxon>
        <taxon>Paenibacillaceae</taxon>
        <taxon>Paenibacillus</taxon>
    </lineage>
</organism>
<evidence type="ECO:0000313" key="2">
    <source>
        <dbReference type="Proteomes" id="UP001154322"/>
    </source>
</evidence>
<gene>
    <name evidence="1" type="ORF">WJ0W_002907</name>
</gene>
<reference evidence="1" key="1">
    <citation type="submission" date="2022-06" db="EMBL/GenBank/DDBJ databases">
        <authorList>
            <person name="Dietemann V."/>
            <person name="Ory F."/>
            <person name="Dainat B."/>
            <person name="Oberhansli S."/>
        </authorList>
    </citation>
    <scope>NUCLEOTIDE SEQUENCE</scope>
    <source>
        <strain evidence="1">Ena-SAMPLE-TAB-26-04-2022-14:26:32:270-5432</strain>
    </source>
</reference>
<comment type="caution">
    <text evidence="1">The sequence shown here is derived from an EMBL/GenBank/DDBJ whole genome shotgun (WGS) entry which is preliminary data.</text>
</comment>
<proteinExistence type="predicted"/>
<name>A0ABM9G262_9BACL</name>
<evidence type="ECO:0000313" key="1">
    <source>
        <dbReference type="EMBL" id="CAH8245672.1"/>
    </source>
</evidence>
<protein>
    <submittedName>
        <fullName evidence="1">Uncharacterized protein</fullName>
    </submittedName>
</protein>
<sequence length="54" mass="6353">MMVLDLACHHAGLLNEEWSEGIRLRVGDRAAVKERIPEYIRRLEQFAFEKGRNK</sequence>
<keyword evidence="2" id="KW-1185">Reference proteome</keyword>